<name>F0Y662_AURAN</name>
<keyword evidence="2" id="KW-0732">Signal</keyword>
<organism evidence="5">
    <name type="scientific">Aureococcus anophagefferens</name>
    <name type="common">Harmful bloom alga</name>
    <dbReference type="NCBI Taxonomy" id="44056"/>
    <lineage>
        <taxon>Eukaryota</taxon>
        <taxon>Sar</taxon>
        <taxon>Stramenopiles</taxon>
        <taxon>Ochrophyta</taxon>
        <taxon>Pelagophyceae</taxon>
        <taxon>Pelagomonadales</taxon>
        <taxon>Pelagomonadaceae</taxon>
        <taxon>Aureococcus</taxon>
    </lineage>
</organism>
<dbReference type="KEGG" id="aaf:AURANDRAFT_63303"/>
<dbReference type="OrthoDB" id="418458at2759"/>
<dbReference type="EMBL" id="GL833125">
    <property type="protein sequence ID" value="EGB09674.1"/>
    <property type="molecule type" value="Genomic_DNA"/>
</dbReference>
<evidence type="ECO:0000256" key="2">
    <source>
        <dbReference type="SAM" id="SignalP"/>
    </source>
</evidence>
<protein>
    <recommendedName>
        <fullName evidence="3">Glycoside hydrolase 123-like N-terminal domain-containing protein</fullName>
    </recommendedName>
</protein>
<dbReference type="GeneID" id="20224277"/>
<dbReference type="AlphaFoldDB" id="F0Y662"/>
<reference evidence="4 5" key="1">
    <citation type="journal article" date="2011" name="Proc. Natl. Acad. Sci. U.S.A.">
        <title>Niche of harmful alga Aureococcus anophagefferens revealed through ecogenomics.</title>
        <authorList>
            <person name="Gobler C.J."/>
            <person name="Berry D.L."/>
            <person name="Dyhrman S.T."/>
            <person name="Wilhelm S.W."/>
            <person name="Salamov A."/>
            <person name="Lobanov A.V."/>
            <person name="Zhang Y."/>
            <person name="Collier J.L."/>
            <person name="Wurch L.L."/>
            <person name="Kustka A.B."/>
            <person name="Dill B.D."/>
            <person name="Shah M."/>
            <person name="VerBerkmoes N.C."/>
            <person name="Kuo A."/>
            <person name="Terry A."/>
            <person name="Pangilinan J."/>
            <person name="Lindquist E.A."/>
            <person name="Lucas S."/>
            <person name="Paulsen I.T."/>
            <person name="Hattenrath-Lehmann T.K."/>
            <person name="Talmage S.C."/>
            <person name="Walker E.A."/>
            <person name="Koch F."/>
            <person name="Burson A.M."/>
            <person name="Marcoval M.A."/>
            <person name="Tang Y.Z."/>
            <person name="Lecleir G.R."/>
            <person name="Coyne K.J."/>
            <person name="Berg G.M."/>
            <person name="Bertrand E.M."/>
            <person name="Saito M.A."/>
            <person name="Gladyshev V.N."/>
            <person name="Grigoriev I.V."/>
        </authorList>
    </citation>
    <scope>NUCLEOTIDE SEQUENCE [LARGE SCALE GENOMIC DNA]</scope>
    <source>
        <strain evidence="5">CCMP 1984</strain>
    </source>
</reference>
<proteinExistence type="predicted"/>
<evidence type="ECO:0000259" key="3">
    <source>
        <dbReference type="Pfam" id="PF19543"/>
    </source>
</evidence>
<feature type="signal peptide" evidence="2">
    <location>
        <begin position="1"/>
        <end position="17"/>
    </location>
</feature>
<gene>
    <name evidence="4" type="ORF">AURANDRAFT_63303</name>
</gene>
<dbReference type="Proteomes" id="UP000002729">
    <property type="component" value="Unassembled WGS sequence"/>
</dbReference>
<dbReference type="InterPro" id="IPR045711">
    <property type="entry name" value="GH123-like_N"/>
</dbReference>
<dbReference type="RefSeq" id="XP_009035720.1">
    <property type="nucleotide sequence ID" value="XM_009037472.1"/>
</dbReference>
<keyword evidence="5" id="KW-1185">Reference proteome</keyword>
<feature type="region of interest" description="Disordered" evidence="1">
    <location>
        <begin position="922"/>
        <end position="983"/>
    </location>
</feature>
<dbReference type="InParanoid" id="F0Y662"/>
<feature type="chain" id="PRO_5003262726" description="Glycoside hydrolase 123-like N-terminal domain-containing protein" evidence="2">
    <location>
        <begin position="18"/>
        <end position="1195"/>
    </location>
</feature>
<accession>F0Y662</accession>
<sequence>MGAAPLRFLLLLAVTFAEENAVFSDDDNFVSPTAAADATEAALKSSSGGASSAWSEALQAAVAREAKAWATAPADVAAATRDAAAAVAGGAHAVAAWPLRDPAAALPLGRALPLDALKKLQPTTDTVAVPLGETGVALVAVVAGRAMANATVTVDAPGVACVACGVHFAAVAAGEPLVVALAARGRPRGGETAGALTVRAGGRAVATARLTLEAPPPASPCALPAAPASRVAWLASAAPRRAPAAEPVDDRIIDLGLGRSLALARGKRAGLGVFAAVSRGGADLFDDRGLRLELAPDCGAWKRTSDVLTRSLDDGAPVFVWRWTSACGESRVSFEARVAPRDARVVAAATVEAPAPWDDVSVVASFRPGAAPLAAGLGLRSGAREKRHAWTWAPSRPLDARKGSPPGMGAEGSVWDQFAWLGTVDLGAKLRLLSARDRSAGDDGDGPQLDWKLSPPYPAGWRHGGMGWTTDDGVVTLRASGGPAAKHKRRGVFGRKGAASATRLDFSFAVTPARALTPAAIFAPEMRRFHAKQYINYPFHDATMHRLRRYAQSCEAAGVAVSPYYTHRETSIHAAELALASALFRGTADAPLAAYESRSPDGRPRTDRTLDARLGAGDYVLAWRTPVRGGGAGAGAAPHGTDDDVAASVAAGGAWLRFFQRGARHLALCGGMKGFYMDGISASPAAIGAARRGAERALSKVASKKNAPHRAPFLDLHAANKTAVYLELYPHMDAVWTGEASNYELGPDHFLVGVAGVPFGLPSQMLSGAVRKQPRLYYRALLFGMTERAGWFDSDTSLARLGALWAVVDAFELRDSELVGFWRRGDARFAATAPGDCGDRVKRTAFVVDGAAVVVLASWASTPCAVDVDVAALGPRAAAFQPRVPHLQCGAPAEDVASGTLRVDVDAGGGAVVVAHGPARAAAAAPLSSPDNSVRRPTMLAPGTARPRPRRPTSSGGYGSRRRGGGSTNETRARREAALSDQPWQSPGVLALVGQATSGAKDVEPMLIEGPRGTALRAVGSSDDHRVAGDALGKCVARRKERAAANGGMEVLLPPPRDLRDDRGRDGLPRVKEYEDALPDLSLGRPSRAKARSDYIFGAVYEHVDACGRPKLVASTSITPERQYLEDGRSSSQVSRLLTAERGSSRVVWAGIGRRNAGVGEGEMAVIRQAVVDDRSSRLRVEKLAGIKPYSAHGW</sequence>
<feature type="domain" description="Glycoside hydrolase 123-like N-terminal" evidence="3">
    <location>
        <begin position="345"/>
        <end position="878"/>
    </location>
</feature>
<evidence type="ECO:0000313" key="5">
    <source>
        <dbReference type="Proteomes" id="UP000002729"/>
    </source>
</evidence>
<evidence type="ECO:0000313" key="4">
    <source>
        <dbReference type="EMBL" id="EGB09674.1"/>
    </source>
</evidence>
<dbReference type="Pfam" id="PF19543">
    <property type="entry name" value="GH123_N"/>
    <property type="match status" value="1"/>
</dbReference>
<evidence type="ECO:0000256" key="1">
    <source>
        <dbReference type="SAM" id="MobiDB-lite"/>
    </source>
</evidence>